<dbReference type="KEGG" id="dra:DR_1839"/>
<evidence type="ECO:0000256" key="4">
    <source>
        <dbReference type="ARBA" id="ARBA00023235"/>
    </source>
</evidence>
<evidence type="ECO:0000256" key="5">
    <source>
        <dbReference type="PROSITE-ProRule" id="PRU00277"/>
    </source>
</evidence>
<evidence type="ECO:0000313" key="9">
    <source>
        <dbReference type="Proteomes" id="UP000002524"/>
    </source>
</evidence>
<name>Q9RTC6_DEIRA</name>
<dbReference type="eggNOG" id="COG0545">
    <property type="taxonomic scope" value="Bacteria"/>
</dbReference>
<dbReference type="PaxDb" id="243230-DR_1839"/>
<evidence type="ECO:0000313" key="8">
    <source>
        <dbReference type="EMBL" id="AAF11393.1"/>
    </source>
</evidence>
<dbReference type="GO" id="GO:0003755">
    <property type="term" value="F:peptidyl-prolyl cis-trans isomerase activity"/>
    <property type="evidence" value="ECO:0000318"/>
    <property type="project" value="GO_Central"/>
</dbReference>
<dbReference type="STRING" id="243230.DR_1839"/>
<dbReference type="PROSITE" id="PS50059">
    <property type="entry name" value="FKBP_PPIASE"/>
    <property type="match status" value="1"/>
</dbReference>
<evidence type="ECO:0000256" key="3">
    <source>
        <dbReference type="ARBA" id="ARBA00023110"/>
    </source>
</evidence>
<comment type="similarity">
    <text evidence="2 6">Belongs to the FKBP-type PPIase family.</text>
</comment>
<dbReference type="AlphaFoldDB" id="Q9RTC6"/>
<sequence length="152" mass="16591">MTAASYAGQLTFSTSHLSTCDPHDLHGCFTEFLASGRARYSRRMTQDLQVEKYQEGSGQPAEKGKMVSVHYTGTLENGQKFDSSRDRGQPIEFPLGVGYVIPGWDQGIAQMRVGDKARLTIPGHLAYGEAGVPGVIPPNATLIFDVELMDVR</sequence>
<keyword evidence="4 5" id="KW-0413">Isomerase</keyword>
<dbReference type="EnsemblBacteria" id="AAF11393">
    <property type="protein sequence ID" value="AAF11393"/>
    <property type="gene ID" value="DR_1839"/>
</dbReference>
<evidence type="ECO:0000256" key="2">
    <source>
        <dbReference type="ARBA" id="ARBA00006577"/>
    </source>
</evidence>
<dbReference type="InParanoid" id="Q9RTC6"/>
<dbReference type="PATRIC" id="fig|243230.17.peg.2052"/>
<evidence type="ECO:0000256" key="1">
    <source>
        <dbReference type="ARBA" id="ARBA00000971"/>
    </source>
</evidence>
<reference evidence="8 9" key="1">
    <citation type="journal article" date="1999" name="Science">
        <title>Genome sequence of the radioresistant bacterium Deinococcus radiodurans R1.</title>
        <authorList>
            <person name="White O."/>
            <person name="Eisen J.A."/>
            <person name="Heidelberg J.F."/>
            <person name="Hickey E.K."/>
            <person name="Peterson J.D."/>
            <person name="Dodson R.J."/>
            <person name="Haft D.H."/>
            <person name="Gwinn M.L."/>
            <person name="Nelson W.C."/>
            <person name="Richardson D.L."/>
            <person name="Moffat K.S."/>
            <person name="Qin H."/>
            <person name="Jiang L."/>
            <person name="Pamphile W."/>
            <person name="Crosby M."/>
            <person name="Shen M."/>
            <person name="Vamathevan J.J."/>
            <person name="Lam P."/>
            <person name="McDonald L."/>
            <person name="Utterback T."/>
            <person name="Zalewski C."/>
            <person name="Makarova K.S."/>
            <person name="Aravind L."/>
            <person name="Daly M.J."/>
            <person name="Minton K.W."/>
            <person name="Fleischmann R.D."/>
            <person name="Ketchum K.A."/>
            <person name="Nelson K.E."/>
            <person name="Salzberg S."/>
            <person name="Smith H.O."/>
            <person name="Venter J.C."/>
            <person name="Fraser C.M."/>
        </authorList>
    </citation>
    <scope>NUCLEOTIDE SEQUENCE [LARGE SCALE GENOMIC DNA]</scope>
    <source>
        <strain evidence="9">ATCC 13939 / DSM 20539 / JCM 16871 / LMG 4051 / NBRC 15346 / NCIMB 9279 / R1 / VKM B-1422</strain>
    </source>
</reference>
<dbReference type="Proteomes" id="UP000002524">
    <property type="component" value="Chromosome 1"/>
</dbReference>
<accession>Q9RTC6</accession>
<dbReference type="EC" id="5.2.1.8" evidence="6"/>
<proteinExistence type="inferred from homology"/>
<dbReference type="PANTHER" id="PTHR43811:SF19">
    <property type="entry name" value="39 KDA FK506-BINDING NUCLEAR PROTEIN"/>
    <property type="match status" value="1"/>
</dbReference>
<dbReference type="Pfam" id="PF00254">
    <property type="entry name" value="FKBP_C"/>
    <property type="match status" value="1"/>
</dbReference>
<dbReference type="InterPro" id="IPR001179">
    <property type="entry name" value="PPIase_FKBP_dom"/>
</dbReference>
<dbReference type="Gene3D" id="3.10.50.40">
    <property type="match status" value="1"/>
</dbReference>
<dbReference type="OrthoDB" id="280278at2"/>
<protein>
    <recommendedName>
        <fullName evidence="6">Peptidyl-prolyl cis-trans isomerase</fullName>
        <ecNumber evidence="6">5.2.1.8</ecNumber>
    </recommendedName>
</protein>
<dbReference type="FunFam" id="3.10.50.40:FF:000006">
    <property type="entry name" value="Peptidyl-prolyl cis-trans isomerase"/>
    <property type="match status" value="1"/>
</dbReference>
<comment type="catalytic activity">
    <reaction evidence="1 5 6">
        <text>[protein]-peptidylproline (omega=180) = [protein]-peptidylproline (omega=0)</text>
        <dbReference type="Rhea" id="RHEA:16237"/>
        <dbReference type="Rhea" id="RHEA-COMP:10747"/>
        <dbReference type="Rhea" id="RHEA-COMP:10748"/>
        <dbReference type="ChEBI" id="CHEBI:83833"/>
        <dbReference type="ChEBI" id="CHEBI:83834"/>
        <dbReference type="EC" id="5.2.1.8"/>
    </reaction>
</comment>
<dbReference type="InterPro" id="IPR046357">
    <property type="entry name" value="PPIase_dom_sf"/>
</dbReference>
<keyword evidence="9" id="KW-1185">Reference proteome</keyword>
<dbReference type="SUPFAM" id="SSF54534">
    <property type="entry name" value="FKBP-like"/>
    <property type="match status" value="1"/>
</dbReference>
<organism evidence="8 9">
    <name type="scientific">Deinococcus radiodurans (strain ATCC 13939 / DSM 20539 / JCM 16871 / CCUG 27074 / LMG 4051 / NBRC 15346 / NCIMB 9279 / VKM B-1422 / R1)</name>
    <dbReference type="NCBI Taxonomy" id="243230"/>
    <lineage>
        <taxon>Bacteria</taxon>
        <taxon>Thermotogati</taxon>
        <taxon>Deinococcota</taxon>
        <taxon>Deinococci</taxon>
        <taxon>Deinococcales</taxon>
        <taxon>Deinococcaceae</taxon>
        <taxon>Deinococcus</taxon>
    </lineage>
</organism>
<evidence type="ECO:0000259" key="7">
    <source>
        <dbReference type="PROSITE" id="PS50059"/>
    </source>
</evidence>
<evidence type="ECO:0000256" key="6">
    <source>
        <dbReference type="RuleBase" id="RU003915"/>
    </source>
</evidence>
<feature type="domain" description="PPIase FKBP-type" evidence="7">
    <location>
        <begin position="64"/>
        <end position="152"/>
    </location>
</feature>
<dbReference type="EMBL" id="AE000513">
    <property type="protein sequence ID" value="AAF11393.1"/>
    <property type="molecule type" value="Genomic_DNA"/>
</dbReference>
<dbReference type="PANTHER" id="PTHR43811">
    <property type="entry name" value="FKBP-TYPE PEPTIDYL-PROLYL CIS-TRANS ISOMERASE FKPA"/>
    <property type="match status" value="1"/>
</dbReference>
<keyword evidence="3 5" id="KW-0697">Rotamase</keyword>
<gene>
    <name evidence="8" type="ordered locus">DR_1839</name>
</gene>
<dbReference type="HOGENOM" id="CLU_013615_12_0_0"/>
<dbReference type="PIR" id="B75347">
    <property type="entry name" value="B75347"/>
</dbReference>